<dbReference type="OrthoDB" id="2955631at2"/>
<dbReference type="AlphaFoldDB" id="A0A2T0VTI8"/>
<dbReference type="Pfam" id="PF10011">
    <property type="entry name" value="DUF2254"/>
    <property type="match status" value="1"/>
</dbReference>
<dbReference type="EMBL" id="PVTP01000019">
    <property type="protein sequence ID" value="PRY74343.1"/>
    <property type="molecule type" value="Genomic_DNA"/>
</dbReference>
<comment type="caution">
    <text evidence="2">The sequence shown here is derived from an EMBL/GenBank/DDBJ whole genome shotgun (WGS) entry which is preliminary data.</text>
</comment>
<organism evidence="2 3">
    <name type="scientific">Yoonia maritima</name>
    <dbReference type="NCBI Taxonomy" id="1435347"/>
    <lineage>
        <taxon>Bacteria</taxon>
        <taxon>Pseudomonadati</taxon>
        <taxon>Pseudomonadota</taxon>
        <taxon>Alphaproteobacteria</taxon>
        <taxon>Rhodobacterales</taxon>
        <taxon>Paracoccaceae</taxon>
        <taxon>Yoonia</taxon>
    </lineage>
</organism>
<evidence type="ECO:0000313" key="3">
    <source>
        <dbReference type="Proteomes" id="UP000238007"/>
    </source>
</evidence>
<proteinExistence type="predicted"/>
<evidence type="ECO:0000313" key="2">
    <source>
        <dbReference type="EMBL" id="PRY74343.1"/>
    </source>
</evidence>
<keyword evidence="1" id="KW-1133">Transmembrane helix</keyword>
<evidence type="ECO:0000256" key="1">
    <source>
        <dbReference type="SAM" id="Phobius"/>
    </source>
</evidence>
<dbReference type="RefSeq" id="WP_106359314.1">
    <property type="nucleotide sequence ID" value="NZ_PVTP01000019.1"/>
</dbReference>
<feature type="transmembrane region" description="Helical" evidence="1">
    <location>
        <begin position="142"/>
        <end position="165"/>
    </location>
</feature>
<accession>A0A2T0VTI8</accession>
<keyword evidence="1" id="KW-0812">Transmembrane</keyword>
<feature type="transmembrane region" description="Helical" evidence="1">
    <location>
        <begin position="16"/>
        <end position="39"/>
    </location>
</feature>
<sequence>MSVSARVTKIIDDVRASYWFIPAVLVVCAMIVAQASIVVDRNPDIALFKLNFLATSVSVDGARAVLSVISQSVIGVAGVMFSITMVAVTFASGQYGPRLIGNFMRDRGNQWSLGILISTFTYSLLILRAVQSPQGIDVDMFVPQVSIFIALSLALVSVFTVIYHVHHVPETISVSNIIAALGKRLIADLQGMASARPIAEAATEDDQQYVDISMHTAGYVHAIAAVRLAELSADRGWTVQVLAEPGAFVHSEVPMLRIWGIGELSDEDRSDLRQCVALGHSKTEDQNVLFVVEQLVEIVGRAMSPGINDPFTAISCMQWLEAGVSVVAKHNGDLRIIDEDAVIAARISFHRLLEQSLGNCVPYVCGDVLARAELERLLEQLCRNSSDENKPIVRELISKTRSY</sequence>
<reference evidence="2 3" key="1">
    <citation type="submission" date="2018-03" db="EMBL/GenBank/DDBJ databases">
        <title>Genomic Encyclopedia of Archaeal and Bacterial Type Strains, Phase II (KMG-II): from individual species to whole genera.</title>
        <authorList>
            <person name="Goeker M."/>
        </authorList>
    </citation>
    <scope>NUCLEOTIDE SEQUENCE [LARGE SCALE GENOMIC DNA]</scope>
    <source>
        <strain evidence="2 3">DSM 101533</strain>
    </source>
</reference>
<keyword evidence="3" id="KW-1185">Reference proteome</keyword>
<keyword evidence="1" id="KW-0472">Membrane</keyword>
<dbReference type="InterPro" id="IPR018723">
    <property type="entry name" value="DUF2254_membrane"/>
</dbReference>
<feature type="transmembrane region" description="Helical" evidence="1">
    <location>
        <begin position="73"/>
        <end position="91"/>
    </location>
</feature>
<dbReference type="Proteomes" id="UP000238007">
    <property type="component" value="Unassembled WGS sequence"/>
</dbReference>
<name>A0A2T0VTI8_9RHOB</name>
<gene>
    <name evidence="2" type="ORF">CLV80_11916</name>
</gene>
<protein>
    <submittedName>
        <fullName evidence="2">Putative membrane protein</fullName>
    </submittedName>
</protein>
<feature type="transmembrane region" description="Helical" evidence="1">
    <location>
        <begin position="111"/>
        <end position="130"/>
    </location>
</feature>